<dbReference type="OrthoDB" id="8062037at2759"/>
<dbReference type="InParanoid" id="E3NA68"/>
<feature type="compositionally biased region" description="Low complexity" evidence="2">
    <location>
        <begin position="289"/>
        <end position="299"/>
    </location>
</feature>
<accession>E3NA68</accession>
<protein>
    <recommendedName>
        <fullName evidence="5">RING-type domain-containing protein</fullName>
    </recommendedName>
</protein>
<feature type="coiled-coil region" evidence="1">
    <location>
        <begin position="389"/>
        <end position="416"/>
    </location>
</feature>
<evidence type="ECO:0000256" key="2">
    <source>
        <dbReference type="SAM" id="MobiDB-lite"/>
    </source>
</evidence>
<feature type="region of interest" description="Disordered" evidence="2">
    <location>
        <begin position="1"/>
        <end position="23"/>
    </location>
</feature>
<feature type="region of interest" description="Disordered" evidence="2">
    <location>
        <begin position="280"/>
        <end position="299"/>
    </location>
</feature>
<evidence type="ECO:0000313" key="4">
    <source>
        <dbReference type="Proteomes" id="UP000008281"/>
    </source>
</evidence>
<name>E3NA68_CAERE</name>
<dbReference type="EMBL" id="DS268571">
    <property type="protein sequence ID" value="EFO90948.1"/>
    <property type="molecule type" value="Genomic_DNA"/>
</dbReference>
<evidence type="ECO:0000256" key="1">
    <source>
        <dbReference type="SAM" id="Coils"/>
    </source>
</evidence>
<reference evidence="3" key="1">
    <citation type="submission" date="2007-07" db="EMBL/GenBank/DDBJ databases">
        <title>PCAP assembly of the Caenorhabditis remanei genome.</title>
        <authorList>
            <consortium name="The Caenorhabditis remanei Sequencing Consortium"/>
            <person name="Wilson R.K."/>
        </authorList>
    </citation>
    <scope>NUCLEOTIDE SEQUENCE [LARGE SCALE GENOMIC DNA]</scope>
    <source>
        <strain evidence="3">PB4641</strain>
    </source>
</reference>
<keyword evidence="1" id="KW-0175">Coiled coil</keyword>
<dbReference type="Proteomes" id="UP000008281">
    <property type="component" value="Unassembled WGS sequence"/>
</dbReference>
<dbReference type="SUPFAM" id="SSF57850">
    <property type="entry name" value="RING/U-box"/>
    <property type="match status" value="1"/>
</dbReference>
<evidence type="ECO:0008006" key="5">
    <source>
        <dbReference type="Google" id="ProtNLM"/>
    </source>
</evidence>
<dbReference type="AlphaFoldDB" id="E3NA68"/>
<dbReference type="InterPro" id="IPR013083">
    <property type="entry name" value="Znf_RING/FYVE/PHD"/>
</dbReference>
<sequence length="592" mass="68691">MQHHSTMTTASIGQMGYSSPSETDYRYAKMREATERRKFAVQQKKLKKKGKGCAVSVKTNENAMKVKAAIARCLESDEKKENLTGLRAEKKPMDSPTPNLMNLKDSTPFEFNQEQRDNIAIGVSSIEEDEETKHFIVSQWNIRGGHGIMPSGTGEDTMVYIKRVSDRPFPTVEDFQNRKSQLAKEMLGVYIKTCIGMVSRLSRGEERGIRAVRVSVFERICEISFDEMWGNSGQPRIDKILNEEFDVIRRQLLQECQALVFASGKDGVITMGRLEEMVNSHKTSDTKKITSTSSTSSKESNACKKCFRSSERCNEAKLEAKLAQNKAEKYEKKAKRTDELERKVKEMEKEMKQMRQQLSAYSKKDKEIEKLRARIFKKTEIEKVLRAEKNEFASIRQCLEQQISTLKQENEQHRLSAPPVATDWRQKLLEFQQIQDDFSKDRRLEEARSMVERLISTSDCAETEDLARYELNQLEESTRILMEALGLNIQKIYITGRRTHDCSDFILLWDFPTLSQGFLEKYRLEMEKKPLEISEDTHCFICFERKREGHRILRCKGCKKEVHEECGIKWLMANPTCAFCRRKMVIQKRSWA</sequence>
<organism evidence="4">
    <name type="scientific">Caenorhabditis remanei</name>
    <name type="common">Caenorhabditis vulgaris</name>
    <dbReference type="NCBI Taxonomy" id="31234"/>
    <lineage>
        <taxon>Eukaryota</taxon>
        <taxon>Metazoa</taxon>
        <taxon>Ecdysozoa</taxon>
        <taxon>Nematoda</taxon>
        <taxon>Chromadorea</taxon>
        <taxon>Rhabditida</taxon>
        <taxon>Rhabditina</taxon>
        <taxon>Rhabditomorpha</taxon>
        <taxon>Rhabditoidea</taxon>
        <taxon>Rhabditidae</taxon>
        <taxon>Peloderinae</taxon>
        <taxon>Caenorhabditis</taxon>
    </lineage>
</organism>
<feature type="compositionally biased region" description="Polar residues" evidence="2">
    <location>
        <begin position="1"/>
        <end position="22"/>
    </location>
</feature>
<dbReference type="HOGENOM" id="CLU_513129_0_0_1"/>
<keyword evidence="4" id="KW-1185">Reference proteome</keyword>
<evidence type="ECO:0000313" key="3">
    <source>
        <dbReference type="EMBL" id="EFO90948.1"/>
    </source>
</evidence>
<dbReference type="Gene3D" id="3.30.40.10">
    <property type="entry name" value="Zinc/RING finger domain, C3HC4 (zinc finger)"/>
    <property type="match status" value="1"/>
</dbReference>
<feature type="coiled-coil region" evidence="1">
    <location>
        <begin position="313"/>
        <end position="364"/>
    </location>
</feature>
<gene>
    <name evidence="3" type="ORF">CRE_29029</name>
</gene>
<proteinExistence type="predicted"/>